<feature type="non-terminal residue" evidence="1">
    <location>
        <position position="56"/>
    </location>
</feature>
<dbReference type="OrthoDB" id="433008at2759"/>
<dbReference type="EMBL" id="GG671131">
    <property type="protein sequence ID" value="EER19200.1"/>
    <property type="molecule type" value="Genomic_DNA"/>
</dbReference>
<dbReference type="Proteomes" id="UP000007800">
    <property type="component" value="Unassembled WGS sequence"/>
</dbReference>
<proteinExistence type="predicted"/>
<feature type="non-terminal residue" evidence="1">
    <location>
        <position position="1"/>
    </location>
</feature>
<dbReference type="InParanoid" id="C5K8J3"/>
<organism evidence="2">
    <name type="scientific">Perkinsus marinus (strain ATCC 50983 / TXsc)</name>
    <dbReference type="NCBI Taxonomy" id="423536"/>
    <lineage>
        <taxon>Eukaryota</taxon>
        <taxon>Sar</taxon>
        <taxon>Alveolata</taxon>
        <taxon>Perkinsozoa</taxon>
        <taxon>Perkinsea</taxon>
        <taxon>Perkinsida</taxon>
        <taxon>Perkinsidae</taxon>
        <taxon>Perkinsus</taxon>
    </lineage>
</organism>
<dbReference type="GeneID" id="9039439"/>
<sequence length="56" mass="6218">ALLFLRGANTAVLRFPSEAHAKVWAAAVEMVTAVPLLDELLSSKEARKKHLQIFKM</sequence>
<reference evidence="1 2" key="1">
    <citation type="submission" date="2008-07" db="EMBL/GenBank/DDBJ databases">
        <authorList>
            <person name="El-Sayed N."/>
            <person name="Caler E."/>
            <person name="Inman J."/>
            <person name="Amedeo P."/>
            <person name="Hass B."/>
            <person name="Wortman J."/>
        </authorList>
    </citation>
    <scope>NUCLEOTIDE SEQUENCE [LARGE SCALE GENOMIC DNA]</scope>
    <source>
        <strain evidence="2">ATCC 50983 / TXsc</strain>
    </source>
</reference>
<gene>
    <name evidence="1" type="ORF">Pmar_PMAR028665</name>
</gene>
<dbReference type="AlphaFoldDB" id="C5K8J3"/>
<keyword evidence="2" id="KW-1185">Reference proteome</keyword>
<dbReference type="RefSeq" id="XP_002787404.1">
    <property type="nucleotide sequence ID" value="XM_002787358.1"/>
</dbReference>
<protein>
    <submittedName>
        <fullName evidence="1">Uncharacterized protein</fullName>
    </submittedName>
</protein>
<accession>C5K8J3</accession>
<evidence type="ECO:0000313" key="2">
    <source>
        <dbReference type="Proteomes" id="UP000007800"/>
    </source>
</evidence>
<name>C5K8J3_PERM5</name>
<evidence type="ECO:0000313" key="1">
    <source>
        <dbReference type="EMBL" id="EER19200.1"/>
    </source>
</evidence>